<protein>
    <recommendedName>
        <fullName evidence="5">Secreted protein</fullName>
    </recommendedName>
</protein>
<keyword evidence="1" id="KW-0812">Transmembrane</keyword>
<reference evidence="3 4" key="1">
    <citation type="journal article" date="2014" name="BMC Genomics">
        <title>Complete genome sequence of producer of the glycopeptide antibiotic Aculeximycin Kutzneria albida DSM 43870T, a representative of minor genus of Pseudonocardiaceae.</title>
        <authorList>
            <person name="Rebets Y."/>
            <person name="Tokovenko B."/>
            <person name="Lushchyk I."/>
            <person name="Ruckert C."/>
            <person name="Zaburannyi N."/>
            <person name="Bechthold A."/>
            <person name="Kalinowski J."/>
            <person name="Luzhetskyy A."/>
        </authorList>
    </citation>
    <scope>NUCLEOTIDE SEQUENCE [LARGE SCALE GENOMIC DNA]</scope>
    <source>
        <strain evidence="3">DSM 43870</strain>
    </source>
</reference>
<gene>
    <name evidence="3" type="ORF">KALB_6356</name>
</gene>
<proteinExistence type="predicted"/>
<dbReference type="PATRIC" id="fig|1449976.3.peg.6378"/>
<dbReference type="STRING" id="1449976.KALB_6356"/>
<name>W5WGL2_9PSEU</name>
<keyword evidence="2" id="KW-0732">Signal</keyword>
<dbReference type="AlphaFoldDB" id="W5WGL2"/>
<evidence type="ECO:0000313" key="4">
    <source>
        <dbReference type="Proteomes" id="UP000019225"/>
    </source>
</evidence>
<keyword evidence="1" id="KW-1133">Transmembrane helix</keyword>
<feature type="transmembrane region" description="Helical" evidence="1">
    <location>
        <begin position="48"/>
        <end position="65"/>
    </location>
</feature>
<dbReference type="Proteomes" id="UP000019225">
    <property type="component" value="Chromosome"/>
</dbReference>
<dbReference type="HOGENOM" id="CLU_2699918_0_0_11"/>
<dbReference type="eggNOG" id="ENOG502ZNE7">
    <property type="taxonomic scope" value="Bacteria"/>
</dbReference>
<feature type="chain" id="PRO_5004875402" description="Secreted protein" evidence="2">
    <location>
        <begin position="25"/>
        <end position="73"/>
    </location>
</feature>
<accession>W5WGL2</accession>
<evidence type="ECO:0000313" key="3">
    <source>
        <dbReference type="EMBL" id="AHH99716.1"/>
    </source>
</evidence>
<evidence type="ECO:0008006" key="5">
    <source>
        <dbReference type="Google" id="ProtNLM"/>
    </source>
</evidence>
<keyword evidence="1" id="KW-0472">Membrane</keyword>
<dbReference type="EMBL" id="CP007155">
    <property type="protein sequence ID" value="AHH99716.1"/>
    <property type="molecule type" value="Genomic_DNA"/>
</dbReference>
<organism evidence="3 4">
    <name type="scientific">Kutzneria albida DSM 43870</name>
    <dbReference type="NCBI Taxonomy" id="1449976"/>
    <lineage>
        <taxon>Bacteria</taxon>
        <taxon>Bacillati</taxon>
        <taxon>Actinomycetota</taxon>
        <taxon>Actinomycetes</taxon>
        <taxon>Pseudonocardiales</taxon>
        <taxon>Pseudonocardiaceae</taxon>
        <taxon>Kutzneria</taxon>
    </lineage>
</organism>
<keyword evidence="4" id="KW-1185">Reference proteome</keyword>
<evidence type="ECO:0000256" key="2">
    <source>
        <dbReference type="SAM" id="SignalP"/>
    </source>
</evidence>
<sequence length="73" mass="7402">MTRKIVVPALLAATMLGFAAPAMADTAPSGGGVVVVDQPDTSNLNNIWTFAPLGVPVFGTIQAVLQAPARLLG</sequence>
<feature type="signal peptide" evidence="2">
    <location>
        <begin position="1"/>
        <end position="24"/>
    </location>
</feature>
<dbReference type="KEGG" id="kal:KALB_6356"/>
<evidence type="ECO:0000256" key="1">
    <source>
        <dbReference type="SAM" id="Phobius"/>
    </source>
</evidence>
<dbReference type="RefSeq" id="WP_236650063.1">
    <property type="nucleotide sequence ID" value="NZ_CP007155.1"/>
</dbReference>